<feature type="compositionally biased region" description="Basic and acidic residues" evidence="2">
    <location>
        <begin position="78"/>
        <end position="92"/>
    </location>
</feature>
<dbReference type="AlphaFoldDB" id="A0A5N6TR08"/>
<dbReference type="CDD" id="cd06558">
    <property type="entry name" value="crotonase-like"/>
    <property type="match status" value="1"/>
</dbReference>
<dbReference type="PANTHER" id="PTHR43802:SF1">
    <property type="entry name" value="IP11341P-RELATED"/>
    <property type="match status" value="1"/>
</dbReference>
<dbReference type="InterPro" id="IPR029045">
    <property type="entry name" value="ClpP/crotonase-like_dom_sf"/>
</dbReference>
<dbReference type="InterPro" id="IPR001753">
    <property type="entry name" value="Enoyl-CoA_hydra/iso"/>
</dbReference>
<protein>
    <submittedName>
        <fullName evidence="3">Enoyl-CoA hydratase/isomerase family protein</fullName>
    </submittedName>
</protein>
<proteinExistence type="inferred from homology"/>
<dbReference type="Gene3D" id="1.10.287.2460">
    <property type="match status" value="1"/>
</dbReference>
<comment type="similarity">
    <text evidence="1">Belongs to the enoyl-CoA hydratase/isomerase family.</text>
</comment>
<dbReference type="OrthoDB" id="2018133at2759"/>
<keyword evidence="3" id="KW-0413">Isomerase</keyword>
<name>A0A5N6TR08_ASPAV</name>
<organism evidence="3 4">
    <name type="scientific">Aspergillus avenaceus</name>
    <dbReference type="NCBI Taxonomy" id="36643"/>
    <lineage>
        <taxon>Eukaryota</taxon>
        <taxon>Fungi</taxon>
        <taxon>Dikarya</taxon>
        <taxon>Ascomycota</taxon>
        <taxon>Pezizomycotina</taxon>
        <taxon>Eurotiomycetes</taxon>
        <taxon>Eurotiomycetidae</taxon>
        <taxon>Eurotiales</taxon>
        <taxon>Aspergillaceae</taxon>
        <taxon>Aspergillus</taxon>
        <taxon>Aspergillus subgen. Circumdati</taxon>
    </lineage>
</organism>
<dbReference type="Gene3D" id="3.90.226.10">
    <property type="entry name" value="2-enoyl-CoA Hydratase, Chain A, domain 1"/>
    <property type="match status" value="1"/>
</dbReference>
<evidence type="ECO:0000256" key="1">
    <source>
        <dbReference type="ARBA" id="ARBA00005254"/>
    </source>
</evidence>
<accession>A0A5N6TR08</accession>
<keyword evidence="4" id="KW-1185">Reference proteome</keyword>
<gene>
    <name evidence="3" type="ORF">BDV25DRAFT_11883</name>
</gene>
<evidence type="ECO:0000256" key="2">
    <source>
        <dbReference type="SAM" id="MobiDB-lite"/>
    </source>
</evidence>
<dbReference type="EMBL" id="ML742146">
    <property type="protein sequence ID" value="KAE8148793.1"/>
    <property type="molecule type" value="Genomic_DNA"/>
</dbReference>
<dbReference type="Proteomes" id="UP000325780">
    <property type="component" value="Unassembled WGS sequence"/>
</dbReference>
<evidence type="ECO:0000313" key="4">
    <source>
        <dbReference type="Proteomes" id="UP000325780"/>
    </source>
</evidence>
<feature type="region of interest" description="Disordered" evidence="2">
    <location>
        <begin position="76"/>
        <end position="106"/>
    </location>
</feature>
<dbReference type="Pfam" id="PF00378">
    <property type="entry name" value="ECH_1"/>
    <property type="match status" value="2"/>
</dbReference>
<dbReference type="PANTHER" id="PTHR43802">
    <property type="entry name" value="ENOYL-COA HYDRATASE"/>
    <property type="match status" value="1"/>
</dbReference>
<dbReference type="NCBIfam" id="NF006108">
    <property type="entry name" value="PRK08259.1"/>
    <property type="match status" value="1"/>
</dbReference>
<evidence type="ECO:0000313" key="3">
    <source>
        <dbReference type="EMBL" id="KAE8148793.1"/>
    </source>
</evidence>
<dbReference type="SUPFAM" id="SSF52096">
    <property type="entry name" value="ClpP/crotonase"/>
    <property type="match status" value="1"/>
</dbReference>
<sequence length="285" mass="30659">MSSEVQPVLVSSREDGITILSLNWPHRRNAIDPIAAKCLFDKLLAFENDPSQKVCILTGVGGTFCAGFDLFHSAASSDGDKKAEYDSKDEGYHFSTPPESAQPSIGPLGPTRQHVKKPLICAIAGYAVGGGLELSLLCDIRVVEEDAVFGIFSRRWGIPLLDGSTVRLQAVVGLGRALDIILTGRSVDANEALTMGLANRVVSKGKALEEAIAIAKQLVSFPQQGMNADRNSCYYSAYDASSFHDGIRQEYEKGKGLLDTKAVSAVTQFRQGAGRHGGYKRDSHL</sequence>
<dbReference type="GO" id="GO:0016853">
    <property type="term" value="F:isomerase activity"/>
    <property type="evidence" value="ECO:0007669"/>
    <property type="project" value="UniProtKB-KW"/>
</dbReference>
<reference evidence="3 4" key="1">
    <citation type="submission" date="2019-04" db="EMBL/GenBank/DDBJ databases">
        <title>Friends and foes A comparative genomics study of 23 Aspergillus species from section Flavi.</title>
        <authorList>
            <consortium name="DOE Joint Genome Institute"/>
            <person name="Kjaerbolling I."/>
            <person name="Vesth T."/>
            <person name="Frisvad J.C."/>
            <person name="Nybo J.L."/>
            <person name="Theobald S."/>
            <person name="Kildgaard S."/>
            <person name="Isbrandt T."/>
            <person name="Kuo A."/>
            <person name="Sato A."/>
            <person name="Lyhne E.K."/>
            <person name="Kogle M.E."/>
            <person name="Wiebenga A."/>
            <person name="Kun R.S."/>
            <person name="Lubbers R.J."/>
            <person name="Makela M.R."/>
            <person name="Barry K."/>
            <person name="Chovatia M."/>
            <person name="Clum A."/>
            <person name="Daum C."/>
            <person name="Haridas S."/>
            <person name="He G."/>
            <person name="LaButti K."/>
            <person name="Lipzen A."/>
            <person name="Mondo S."/>
            <person name="Riley R."/>
            <person name="Salamov A."/>
            <person name="Simmons B.A."/>
            <person name="Magnuson J.K."/>
            <person name="Henrissat B."/>
            <person name="Mortensen U.H."/>
            <person name="Larsen T.O."/>
            <person name="Devries R.P."/>
            <person name="Grigoriev I.V."/>
            <person name="Machida M."/>
            <person name="Baker S.E."/>
            <person name="Andersen M.R."/>
        </authorList>
    </citation>
    <scope>NUCLEOTIDE SEQUENCE [LARGE SCALE GENOMIC DNA]</scope>
    <source>
        <strain evidence="3 4">IBT 18842</strain>
    </source>
</reference>